<reference evidence="1 2" key="1">
    <citation type="journal article" date="2014" name="Virol. J.">
        <title>First genome sequences of Achromobacter phages reveal new members of the N4 family.</title>
        <authorList>
            <person name="Wittmann J."/>
            <person name="Dreiseikelmann B."/>
            <person name="Rohde M."/>
            <person name="Meier-Kolthoff J.P."/>
            <person name="Bunk B."/>
            <person name="Rohde C."/>
        </authorList>
    </citation>
    <scope>NUCLEOTIDE SEQUENCE [LARGE SCALE GENOMIC DNA]</scope>
</reference>
<organism evidence="1 2">
    <name type="scientific">Achromobacter phage JWDelta</name>
    <dbReference type="NCBI Taxonomy" id="1416008"/>
    <lineage>
        <taxon>Viruses</taxon>
        <taxon>Duplodnaviria</taxon>
        <taxon>Heunggongvirae</taxon>
        <taxon>Uroviricota</taxon>
        <taxon>Caudoviricetes</taxon>
        <taxon>Schitoviridae</taxon>
        <taxon>Rothmandenesvirinae</taxon>
        <taxon>Jwalphavirus</taxon>
        <taxon>Jwalphavirus jwalpha</taxon>
    </lineage>
</organism>
<dbReference type="Proteomes" id="UP000018886">
    <property type="component" value="Segment"/>
</dbReference>
<evidence type="ECO:0000313" key="2">
    <source>
        <dbReference type="Proteomes" id="UP000018886"/>
    </source>
</evidence>
<name>V9SKC8_9CAUD</name>
<accession>V9SKC8</accession>
<proteinExistence type="predicted"/>
<sequence length="103" mass="11856">MTRLYYRLDNTSRWHETTVEKSQFIEDDLVITHTEDLAHLLVGGGILTGKPVPAIFIDAPQYIHRRNPGGMTFFTRIPRDTFVDRKTDAVELNILFGPDWLSP</sequence>
<evidence type="ECO:0000313" key="1">
    <source>
        <dbReference type="EMBL" id="AHC56600.1"/>
    </source>
</evidence>
<protein>
    <submittedName>
        <fullName evidence="1">Uncharacterized protein</fullName>
    </submittedName>
</protein>
<gene>
    <name evidence="1" type="ORF">JJJA_0084</name>
</gene>
<dbReference type="EMBL" id="KF787094">
    <property type="protein sequence ID" value="AHC56600.1"/>
    <property type="molecule type" value="Genomic_DNA"/>
</dbReference>